<evidence type="ECO:0000256" key="8">
    <source>
        <dbReference type="PROSITE-ProRule" id="PRU00283"/>
    </source>
</evidence>
<feature type="binding site" evidence="8">
    <location>
        <begin position="186"/>
        <end position="193"/>
    </location>
    <ligand>
        <name>ATP</name>
        <dbReference type="ChEBI" id="CHEBI:30616"/>
    </ligand>
</feature>
<evidence type="ECO:0000256" key="1">
    <source>
        <dbReference type="ARBA" id="ARBA00004245"/>
    </source>
</evidence>
<dbReference type="SUPFAM" id="SSF52540">
    <property type="entry name" value="P-loop containing nucleoside triphosphate hydrolases"/>
    <property type="match status" value="1"/>
</dbReference>
<keyword evidence="14" id="KW-1185">Reference proteome</keyword>
<sequence length="642" mass="70674">MNVQKRRSVDGGPGKPKSTLAAMQDIEKKRQERRQQMEERKADKRAEEKRNAEQGLLGDADFVKMIGAWREARPTGAPHVPFDCGDVATAGSGNEICICVRKRPIGRREVAANDHDAVSCVHPAVVVHDCRHRVDGITKYLNNTQFAFDHAFSEAVETEEVYACVGAPLVDFVVSRRGRATIFAYGQTGSGKTYTMEGIQDRAAYAVFTALGNAGGVNVGVSFFEIYGGRCQDLLRDRARLQVREDGKGEVNVVGLSEAAAPSPEALLETIREGNELRTKQRTEMNDASSRSHAICSICLREKASGKLLGKLSLVDLAGSERGQDTRSHNRQLRTESAEINKSLLALKECIRGLATRDAHVPFRASKLTMVLRDSFVRPHCRVAMIATVSPSVSATDHTINTLRYADRVKEKQPHAVQPLSERNAAAEANERRGGAKDDRPPSARAGRRRARATGAGPRRRRAARAARPRPRPRAGPWAPARRAAPTTRAARRAAPGGARAARARAAGRGRQVRYAPPGQGARAPRDEAKDDVKAGPDDPRPAALHRTVDSLFEEEEALLNAHMNVIQENAELLTEEGRMLQQVQGGDVPDYDIDTYVSRLQAILDRKAEQIATLQAQLHKFAKKLREEEDQSQRVHQMPMW</sequence>
<evidence type="ECO:0000256" key="11">
    <source>
        <dbReference type="SAM" id="MobiDB-lite"/>
    </source>
</evidence>
<keyword evidence="4 8" id="KW-0547">Nucleotide-binding</keyword>
<comment type="similarity">
    <text evidence="8 9">Belongs to the TRAFAC class myosin-kinesin ATPase superfamily. Kinesin family.</text>
</comment>
<dbReference type="PROSITE" id="PS00411">
    <property type="entry name" value="KINESIN_MOTOR_1"/>
    <property type="match status" value="1"/>
</dbReference>
<evidence type="ECO:0000256" key="6">
    <source>
        <dbReference type="ARBA" id="ARBA00023175"/>
    </source>
</evidence>
<dbReference type="PROSITE" id="PS50067">
    <property type="entry name" value="KINESIN_MOTOR_2"/>
    <property type="match status" value="1"/>
</dbReference>
<evidence type="ECO:0000256" key="10">
    <source>
        <dbReference type="SAM" id="Coils"/>
    </source>
</evidence>
<feature type="compositionally biased region" description="Basic and acidic residues" evidence="11">
    <location>
        <begin position="429"/>
        <end position="442"/>
    </location>
</feature>
<evidence type="ECO:0000313" key="13">
    <source>
        <dbReference type="EMBL" id="KAK7230403.1"/>
    </source>
</evidence>
<feature type="compositionally biased region" description="Basic and acidic residues" evidence="11">
    <location>
        <begin position="25"/>
        <end position="52"/>
    </location>
</feature>
<feature type="coiled-coil region" evidence="10">
    <location>
        <begin position="598"/>
        <end position="632"/>
    </location>
</feature>
<comment type="caution">
    <text evidence="13">The sequence shown here is derived from an EMBL/GenBank/DDBJ whole genome shotgun (WGS) entry which is preliminary data.</text>
</comment>
<evidence type="ECO:0000256" key="4">
    <source>
        <dbReference type="ARBA" id="ARBA00022741"/>
    </source>
</evidence>
<keyword evidence="3 9" id="KW-0493">Microtubule</keyword>
<reference evidence="13 14" key="1">
    <citation type="submission" date="2024-03" db="EMBL/GenBank/DDBJ databases">
        <title>Aureococcus anophagefferens CCMP1851 and Kratosvirus quantuckense: Draft genome of a second virus-susceptible host strain in the model system.</title>
        <authorList>
            <person name="Chase E."/>
            <person name="Truchon A.R."/>
            <person name="Schepens W."/>
            <person name="Wilhelm S.W."/>
        </authorList>
    </citation>
    <scope>NUCLEOTIDE SEQUENCE [LARGE SCALE GENOMIC DNA]</scope>
    <source>
        <strain evidence="13 14">CCMP1851</strain>
    </source>
</reference>
<keyword evidence="6 8" id="KW-0505">Motor protein</keyword>
<feature type="compositionally biased region" description="Basic residues" evidence="11">
    <location>
        <begin position="502"/>
        <end position="512"/>
    </location>
</feature>
<evidence type="ECO:0000256" key="2">
    <source>
        <dbReference type="ARBA" id="ARBA00022490"/>
    </source>
</evidence>
<dbReference type="PANTHER" id="PTHR47971:SF8">
    <property type="entry name" value="KINESIN-LIKE PROTEIN"/>
    <property type="match status" value="1"/>
</dbReference>
<protein>
    <recommendedName>
        <fullName evidence="9">Kinesin-like protein</fullName>
    </recommendedName>
</protein>
<dbReference type="Proteomes" id="UP001363151">
    <property type="component" value="Unassembled WGS sequence"/>
</dbReference>
<evidence type="ECO:0000256" key="3">
    <source>
        <dbReference type="ARBA" id="ARBA00022701"/>
    </source>
</evidence>
<accession>A0ABR1FGJ9</accession>
<name>A0ABR1FGJ9_AURAN</name>
<dbReference type="InterPro" id="IPR019821">
    <property type="entry name" value="Kinesin_motor_CS"/>
</dbReference>
<evidence type="ECO:0000259" key="12">
    <source>
        <dbReference type="PROSITE" id="PS50067"/>
    </source>
</evidence>
<dbReference type="InterPro" id="IPR001752">
    <property type="entry name" value="Kinesin_motor_dom"/>
</dbReference>
<organism evidence="13 14">
    <name type="scientific">Aureococcus anophagefferens</name>
    <name type="common">Harmful bloom alga</name>
    <dbReference type="NCBI Taxonomy" id="44056"/>
    <lineage>
        <taxon>Eukaryota</taxon>
        <taxon>Sar</taxon>
        <taxon>Stramenopiles</taxon>
        <taxon>Ochrophyta</taxon>
        <taxon>Pelagophyceae</taxon>
        <taxon>Pelagomonadales</taxon>
        <taxon>Pelagomonadaceae</taxon>
        <taxon>Aureococcus</taxon>
    </lineage>
</organism>
<keyword evidence="7" id="KW-0206">Cytoskeleton</keyword>
<keyword evidence="2" id="KW-0963">Cytoplasm</keyword>
<dbReference type="Pfam" id="PF00225">
    <property type="entry name" value="Kinesin"/>
    <property type="match status" value="1"/>
</dbReference>
<feature type="region of interest" description="Disordered" evidence="11">
    <location>
        <begin position="1"/>
        <end position="53"/>
    </location>
</feature>
<dbReference type="EMBL" id="JBBJCI010000434">
    <property type="protein sequence ID" value="KAK7230403.1"/>
    <property type="molecule type" value="Genomic_DNA"/>
</dbReference>
<evidence type="ECO:0000256" key="9">
    <source>
        <dbReference type="RuleBase" id="RU000394"/>
    </source>
</evidence>
<dbReference type="InterPro" id="IPR027640">
    <property type="entry name" value="Kinesin-like_fam"/>
</dbReference>
<dbReference type="Gene3D" id="3.40.850.10">
    <property type="entry name" value="Kinesin motor domain"/>
    <property type="match status" value="1"/>
</dbReference>
<dbReference type="PRINTS" id="PR00380">
    <property type="entry name" value="KINESINHEAVY"/>
</dbReference>
<feature type="compositionally biased region" description="Low complexity" evidence="11">
    <location>
        <begin position="475"/>
        <end position="501"/>
    </location>
</feature>
<proteinExistence type="inferred from homology"/>
<evidence type="ECO:0000256" key="5">
    <source>
        <dbReference type="ARBA" id="ARBA00022840"/>
    </source>
</evidence>
<dbReference type="SMART" id="SM00129">
    <property type="entry name" value="KISc"/>
    <property type="match status" value="1"/>
</dbReference>
<feature type="region of interest" description="Disordered" evidence="11">
    <location>
        <begin position="409"/>
        <end position="544"/>
    </location>
</feature>
<dbReference type="CDD" id="cd01367">
    <property type="entry name" value="KISc_KIF2_like"/>
    <property type="match status" value="1"/>
</dbReference>
<feature type="domain" description="Kinesin motor" evidence="12">
    <location>
        <begin position="95"/>
        <end position="412"/>
    </location>
</feature>
<dbReference type="PANTHER" id="PTHR47971">
    <property type="entry name" value="KINESIN-RELATED PROTEIN 6"/>
    <property type="match status" value="1"/>
</dbReference>
<keyword evidence="5 8" id="KW-0067">ATP-binding</keyword>
<feature type="compositionally biased region" description="Basic residues" evidence="11">
    <location>
        <begin position="446"/>
        <end position="473"/>
    </location>
</feature>
<keyword evidence="10" id="KW-0175">Coiled coil</keyword>
<evidence type="ECO:0000256" key="7">
    <source>
        <dbReference type="ARBA" id="ARBA00023212"/>
    </source>
</evidence>
<comment type="subcellular location">
    <subcellularLocation>
        <location evidence="1">Cytoplasm</location>
        <location evidence="1">Cytoskeleton</location>
    </subcellularLocation>
</comment>
<evidence type="ECO:0000313" key="14">
    <source>
        <dbReference type="Proteomes" id="UP001363151"/>
    </source>
</evidence>
<dbReference type="InterPro" id="IPR027417">
    <property type="entry name" value="P-loop_NTPase"/>
</dbReference>
<dbReference type="InterPro" id="IPR036961">
    <property type="entry name" value="Kinesin_motor_dom_sf"/>
</dbReference>
<feature type="compositionally biased region" description="Basic and acidic residues" evidence="11">
    <location>
        <begin position="524"/>
        <end position="541"/>
    </location>
</feature>
<gene>
    <name evidence="13" type="ORF">SO694_0018903</name>
</gene>